<feature type="region of interest" description="Disordered" evidence="1">
    <location>
        <begin position="200"/>
        <end position="226"/>
    </location>
</feature>
<evidence type="ECO:0000259" key="3">
    <source>
        <dbReference type="Pfam" id="PF17919"/>
    </source>
</evidence>
<evidence type="ECO:0000313" key="5">
    <source>
        <dbReference type="Proteomes" id="UP001177744"/>
    </source>
</evidence>
<evidence type="ECO:0000313" key="4">
    <source>
        <dbReference type="EMBL" id="KAK1331307.1"/>
    </source>
</evidence>
<organism evidence="4 5">
    <name type="scientific">Cnephaeus nilssonii</name>
    <name type="common">Northern bat</name>
    <name type="synonym">Eptesicus nilssonii</name>
    <dbReference type="NCBI Taxonomy" id="3371016"/>
    <lineage>
        <taxon>Eukaryota</taxon>
        <taxon>Metazoa</taxon>
        <taxon>Chordata</taxon>
        <taxon>Craniata</taxon>
        <taxon>Vertebrata</taxon>
        <taxon>Euteleostomi</taxon>
        <taxon>Mammalia</taxon>
        <taxon>Eutheria</taxon>
        <taxon>Laurasiatheria</taxon>
        <taxon>Chiroptera</taxon>
        <taxon>Yangochiroptera</taxon>
        <taxon>Vespertilionidae</taxon>
        <taxon>Cnephaeus</taxon>
    </lineage>
</organism>
<proteinExistence type="predicted"/>
<dbReference type="InterPro" id="IPR043128">
    <property type="entry name" value="Rev_trsase/Diguanyl_cyclase"/>
</dbReference>
<dbReference type="EMBL" id="JAULJE010000020">
    <property type="protein sequence ID" value="KAK1331307.1"/>
    <property type="molecule type" value="Genomic_DNA"/>
</dbReference>
<feature type="domain" description="Leucine-rich repeat-containing protein 37 N-terminal" evidence="2">
    <location>
        <begin position="444"/>
        <end position="485"/>
    </location>
</feature>
<feature type="domain" description="Leucine-rich repeat-containing protein 37 N-terminal" evidence="2">
    <location>
        <begin position="494"/>
        <end position="534"/>
    </location>
</feature>
<dbReference type="InterPro" id="IPR043502">
    <property type="entry name" value="DNA/RNA_pol_sf"/>
</dbReference>
<feature type="region of interest" description="Disordered" evidence="1">
    <location>
        <begin position="492"/>
        <end position="512"/>
    </location>
</feature>
<sequence length="795" mass="85705">MPSEKAPAMESTTGLVPSKCQGSSGSCCGCRSRQLHSRVGHGLYPADLHPPGALQALVLGSGNSSSNIEFPSLNYDASAVLSEANEKTEPSLNTQEALAQLLPQQEASTHSTVFSELKFFSIIKELSSTSCASSQYTNFVNPWEGSTSTSKSSVDVDVQPSYQKATDSRPDWCEVQNRLLPICVKDVDLGVLITSEPPKKIEPSATSKASAHHAKGPALLNQPGKNPSLSWTEVEEKAFQKLKQALMSAPALALPDLTKPFQLYVAESQGVAKGVLTQTLGPWKRPIAYLSKWLDPVATGWPGCLKAIAATAILVKEASKLTFGQDLQVVAPHAVETLMHSPPEQTAAPTLNPEVTFPLPESVQAQQPTFPLMELEVPITPEPTLEAGATALQQTAAPPKHSEVTFPLQEPVQAQWPTFPPLDLGLTITPEPTLGNAATALQQTAAPPLNPGMTFPLPKPVQAQQPTFPPLELELPITPESTLEAGAAALQQNAAPAKHPEVTPPPPEAVQAQPPTFPSLDLELTITPEPTSEADATALQQTIAPPKHPEVTLQHPELVQPSFSEVTATVLSFDLEVTITQQPESSETVPPMTEQNATMNICELCSCNNGTLSCIGFGSNQRLHRVPVPEPSTYNGTFPVLNLQGNAISYISKDTEVIPFDSIERNAFESLPLLQYIILHNNPLMSLQDPYLFNFLHSDVECDSTRLASVAAQEKSKRVQRVNLPALARLAQLSMRLNLPAVKYLDMGTTQVTFTKLDNILMTTPELEKVILPNHLACRLCQSKRQSSCIVIPNV</sequence>
<dbReference type="Pfam" id="PF15779">
    <property type="entry name" value="LRRC37"/>
    <property type="match status" value="4"/>
</dbReference>
<accession>A0AA40LGE2</accession>
<dbReference type="SUPFAM" id="SSF56672">
    <property type="entry name" value="DNA/RNA polymerases"/>
    <property type="match status" value="1"/>
</dbReference>
<keyword evidence="5" id="KW-1185">Reference proteome</keyword>
<feature type="domain" description="Reverse transcriptase/retrotransposon-derived protein RNase H-like" evidence="3">
    <location>
        <begin position="231"/>
        <end position="329"/>
    </location>
</feature>
<dbReference type="Gene3D" id="3.30.70.270">
    <property type="match status" value="1"/>
</dbReference>
<dbReference type="Proteomes" id="UP001177744">
    <property type="component" value="Unassembled WGS sequence"/>
</dbReference>
<protein>
    <submittedName>
        <fullName evidence="4">Uncharacterized protein</fullName>
    </submittedName>
</protein>
<feature type="domain" description="Leucine-rich repeat-containing protein 37 N-terminal" evidence="2">
    <location>
        <begin position="339"/>
        <end position="387"/>
    </location>
</feature>
<name>A0AA40LGE2_CNENI</name>
<reference evidence="4" key="1">
    <citation type="submission" date="2023-06" db="EMBL/GenBank/DDBJ databases">
        <title>Reference genome for the Northern bat (Eptesicus nilssonii), a most northern bat species.</title>
        <authorList>
            <person name="Laine V.N."/>
            <person name="Pulliainen A.T."/>
            <person name="Lilley T.M."/>
        </authorList>
    </citation>
    <scope>NUCLEOTIDE SEQUENCE</scope>
    <source>
        <strain evidence="4">BLF_Eptnil</strain>
        <tissue evidence="4">Kidney</tissue>
    </source>
</reference>
<dbReference type="InterPro" id="IPR015753">
    <property type="entry name" value="LRRC37"/>
</dbReference>
<dbReference type="InterPro" id="IPR041577">
    <property type="entry name" value="RT_RNaseH_2"/>
</dbReference>
<evidence type="ECO:0000256" key="1">
    <source>
        <dbReference type="SAM" id="MobiDB-lite"/>
    </source>
</evidence>
<evidence type="ECO:0000259" key="2">
    <source>
        <dbReference type="Pfam" id="PF15779"/>
    </source>
</evidence>
<dbReference type="Gene3D" id="3.10.20.370">
    <property type="match status" value="1"/>
</dbReference>
<dbReference type="Pfam" id="PF17919">
    <property type="entry name" value="RT_RNaseH_2"/>
    <property type="match status" value="1"/>
</dbReference>
<dbReference type="PANTHER" id="PTHR23045:SF20">
    <property type="entry name" value="LEUCINE-RICH REPEAT-CONTAINING PROTEIN 37 N-TERMINAL DOMAIN-CONTAINING PROTEIN"/>
    <property type="match status" value="1"/>
</dbReference>
<dbReference type="InterPro" id="IPR032675">
    <property type="entry name" value="LRR_dom_sf"/>
</dbReference>
<dbReference type="InterPro" id="IPR032754">
    <property type="entry name" value="LRRC37_N"/>
</dbReference>
<feature type="domain" description="Leucine-rich repeat-containing protein 37 N-terminal" evidence="2">
    <location>
        <begin position="395"/>
        <end position="434"/>
    </location>
</feature>
<gene>
    <name evidence="4" type="ORF">QTO34_009259</name>
</gene>
<dbReference type="Gene3D" id="3.80.10.10">
    <property type="entry name" value="Ribonuclease Inhibitor"/>
    <property type="match status" value="1"/>
</dbReference>
<dbReference type="AlphaFoldDB" id="A0AA40LGE2"/>
<comment type="caution">
    <text evidence="4">The sequence shown here is derived from an EMBL/GenBank/DDBJ whole genome shotgun (WGS) entry which is preliminary data.</text>
</comment>
<dbReference type="PANTHER" id="PTHR23045">
    <property type="entry name" value="LEUCINE-RICH REPEAT-CONTAINING PROTEIN 37A"/>
    <property type="match status" value="1"/>
</dbReference>